<feature type="transmembrane region" description="Helical" evidence="10">
    <location>
        <begin position="176"/>
        <end position="195"/>
    </location>
</feature>
<sequence>MTLRMADGSWGSPVSWLLLCIPVVLAFLIGSLNPAAAVARLRGKDIRAGSGNPGATNAGRVLGPLWGVLVGVLDVLKGWLPTVWALHAFGFWVAAACGLAAVAGHIWSPFLGGRGGKGVATALGAMLAMDPWYAVVALLGFGLALPLVRRTGLASAVACGVALVLGILVGTGVLDLGSRTASGWWLVVLSALVLWRHRSNLRAWGRALRT</sequence>
<comment type="subunit">
    <text evidence="10">Probably interacts with PlsX.</text>
</comment>
<evidence type="ECO:0000256" key="9">
    <source>
        <dbReference type="ARBA" id="ARBA00023264"/>
    </source>
</evidence>
<evidence type="ECO:0000256" key="5">
    <source>
        <dbReference type="ARBA" id="ARBA00022989"/>
    </source>
</evidence>
<dbReference type="STRING" id="1194083.BN12_180004"/>
<accession>A0A077LZ46</accession>
<dbReference type="GO" id="GO:0005886">
    <property type="term" value="C:plasma membrane"/>
    <property type="evidence" value="ECO:0007669"/>
    <property type="project" value="UniProtKB-SubCell"/>
</dbReference>
<dbReference type="InterPro" id="IPR003811">
    <property type="entry name" value="G3P_acylTferase_PlsY"/>
</dbReference>
<comment type="function">
    <text evidence="10">Catalyzes the transfer of an acyl group from acyl-phosphate (acyl-PO(4)) to glycerol-3-phosphate (G3P) to form lysophosphatidic acid (LPA). This enzyme utilizes acyl-phosphate as fatty acyl donor, but not acyl-CoA or acyl-ACP.</text>
</comment>
<keyword evidence="7 10" id="KW-0472">Membrane</keyword>
<proteinExistence type="inferred from homology"/>
<comment type="caution">
    <text evidence="11">The sequence shown here is derived from an EMBL/GenBank/DDBJ whole genome shotgun (WGS) entry which is preliminary data.</text>
</comment>
<dbReference type="Pfam" id="PF02660">
    <property type="entry name" value="G3P_acyltransf"/>
    <property type="match status" value="1"/>
</dbReference>
<feature type="transmembrane region" description="Helical" evidence="10">
    <location>
        <begin position="83"/>
        <end position="107"/>
    </location>
</feature>
<keyword evidence="3 10" id="KW-0808">Transferase</keyword>
<evidence type="ECO:0000256" key="10">
    <source>
        <dbReference type="HAMAP-Rule" id="MF_01043"/>
    </source>
</evidence>
<feature type="transmembrane region" description="Helical" evidence="10">
    <location>
        <begin position="152"/>
        <end position="170"/>
    </location>
</feature>
<name>A0A077LZ46_9MICO</name>
<dbReference type="AlphaFoldDB" id="A0A077LZ46"/>
<reference evidence="11 12" key="1">
    <citation type="journal article" date="2013" name="ISME J.">
        <title>A metabolic model for members of the genus Tetrasphaera involved in enhanced biological phosphorus removal.</title>
        <authorList>
            <person name="Kristiansen R."/>
            <person name="Nguyen H.T.T."/>
            <person name="Saunders A.M."/>
            <person name="Nielsen J.L."/>
            <person name="Wimmer R."/>
            <person name="Le V.Q."/>
            <person name="McIlroy S.J."/>
            <person name="Petrovski S."/>
            <person name="Seviour R.J."/>
            <person name="Calteau A."/>
            <person name="Nielsen K.L."/>
            <person name="Nielsen P.H."/>
        </authorList>
    </citation>
    <scope>NUCLEOTIDE SEQUENCE [LARGE SCALE GENOMIC DNA]</scope>
    <source>
        <strain evidence="11 12">T1-X7</strain>
    </source>
</reference>
<gene>
    <name evidence="10 11" type="primary">plsY</name>
    <name evidence="11" type="ORF">BN12_180004</name>
</gene>
<dbReference type="SMART" id="SM01207">
    <property type="entry name" value="G3P_acyltransf"/>
    <property type="match status" value="1"/>
</dbReference>
<dbReference type="RefSeq" id="WP_235432292.1">
    <property type="nucleotide sequence ID" value="NZ_HF570958.1"/>
</dbReference>
<keyword evidence="8 10" id="KW-0594">Phospholipid biosynthesis</keyword>
<keyword evidence="4 10" id="KW-0812">Transmembrane</keyword>
<comment type="catalytic activity">
    <reaction evidence="10">
        <text>an acyl phosphate + sn-glycerol 3-phosphate = a 1-acyl-sn-glycero-3-phosphate + phosphate</text>
        <dbReference type="Rhea" id="RHEA:34075"/>
        <dbReference type="ChEBI" id="CHEBI:43474"/>
        <dbReference type="ChEBI" id="CHEBI:57597"/>
        <dbReference type="ChEBI" id="CHEBI:57970"/>
        <dbReference type="ChEBI" id="CHEBI:59918"/>
        <dbReference type="EC" id="2.3.1.275"/>
    </reaction>
</comment>
<evidence type="ECO:0000256" key="2">
    <source>
        <dbReference type="ARBA" id="ARBA00022516"/>
    </source>
</evidence>
<dbReference type="Proteomes" id="UP000035721">
    <property type="component" value="Unassembled WGS sequence"/>
</dbReference>
<keyword evidence="1 10" id="KW-1003">Cell membrane</keyword>
<dbReference type="PANTHER" id="PTHR30309:SF0">
    <property type="entry name" value="GLYCEROL-3-PHOSPHATE ACYLTRANSFERASE-RELATED"/>
    <property type="match status" value="1"/>
</dbReference>
<dbReference type="GO" id="GO:0043772">
    <property type="term" value="F:acyl-phosphate glycerol-3-phosphate acyltransferase activity"/>
    <property type="evidence" value="ECO:0007669"/>
    <property type="project" value="UniProtKB-UniRule"/>
</dbReference>
<dbReference type="EC" id="2.3.1.275" evidence="10"/>
<keyword evidence="9 10" id="KW-1208">Phospholipid metabolism</keyword>
<keyword evidence="6 10" id="KW-0443">Lipid metabolism</keyword>
<evidence type="ECO:0000256" key="8">
    <source>
        <dbReference type="ARBA" id="ARBA00023209"/>
    </source>
</evidence>
<feature type="transmembrane region" description="Helical" evidence="10">
    <location>
        <begin position="119"/>
        <end position="145"/>
    </location>
</feature>
<evidence type="ECO:0000256" key="7">
    <source>
        <dbReference type="ARBA" id="ARBA00023136"/>
    </source>
</evidence>
<keyword evidence="5 10" id="KW-1133">Transmembrane helix</keyword>
<keyword evidence="11" id="KW-0012">Acyltransferase</keyword>
<dbReference type="UniPathway" id="UPA00085"/>
<dbReference type="HAMAP" id="MF_01043">
    <property type="entry name" value="PlsY"/>
    <property type="match status" value="1"/>
</dbReference>
<dbReference type="GO" id="GO:0008654">
    <property type="term" value="P:phospholipid biosynthetic process"/>
    <property type="evidence" value="ECO:0007669"/>
    <property type="project" value="UniProtKB-UniRule"/>
</dbReference>
<comment type="similarity">
    <text evidence="10">Belongs to the PlsY family.</text>
</comment>
<keyword evidence="2 10" id="KW-0444">Lipid biosynthesis</keyword>
<evidence type="ECO:0000256" key="6">
    <source>
        <dbReference type="ARBA" id="ARBA00023098"/>
    </source>
</evidence>
<evidence type="ECO:0000256" key="3">
    <source>
        <dbReference type="ARBA" id="ARBA00022679"/>
    </source>
</evidence>
<evidence type="ECO:0000256" key="1">
    <source>
        <dbReference type="ARBA" id="ARBA00022475"/>
    </source>
</evidence>
<evidence type="ECO:0000313" key="11">
    <source>
        <dbReference type="EMBL" id="CCH77270.1"/>
    </source>
</evidence>
<keyword evidence="12" id="KW-1185">Reference proteome</keyword>
<evidence type="ECO:0000313" key="12">
    <source>
        <dbReference type="Proteomes" id="UP000035721"/>
    </source>
</evidence>
<organism evidence="11 12">
    <name type="scientific">Nostocoides japonicum T1-X7</name>
    <dbReference type="NCBI Taxonomy" id="1194083"/>
    <lineage>
        <taxon>Bacteria</taxon>
        <taxon>Bacillati</taxon>
        <taxon>Actinomycetota</taxon>
        <taxon>Actinomycetes</taxon>
        <taxon>Micrococcales</taxon>
        <taxon>Intrasporangiaceae</taxon>
        <taxon>Nostocoides</taxon>
    </lineage>
</organism>
<comment type="pathway">
    <text evidence="10">Lipid metabolism; phospholipid metabolism.</text>
</comment>
<protein>
    <recommendedName>
        <fullName evidence="10">Glycerol-3-phosphate acyltransferase</fullName>
    </recommendedName>
    <alternativeName>
        <fullName evidence="10">Acyl-PO4 G3P acyltransferase</fullName>
    </alternativeName>
    <alternativeName>
        <fullName evidence="10">Acyl-phosphate--glycerol-3-phosphate acyltransferase</fullName>
    </alternativeName>
    <alternativeName>
        <fullName evidence="10">G3P acyltransferase</fullName>
        <shortName evidence="10">GPAT</shortName>
        <ecNumber evidence="10">2.3.1.275</ecNumber>
    </alternativeName>
    <alternativeName>
        <fullName evidence="10">Lysophosphatidic acid synthase</fullName>
        <shortName evidence="10">LPA synthase</shortName>
    </alternativeName>
</protein>
<evidence type="ECO:0000256" key="4">
    <source>
        <dbReference type="ARBA" id="ARBA00022692"/>
    </source>
</evidence>
<comment type="subcellular location">
    <subcellularLocation>
        <location evidence="10">Cell membrane</location>
        <topology evidence="10">Multi-pass membrane protein</topology>
    </subcellularLocation>
</comment>
<dbReference type="EMBL" id="CAJB01000090">
    <property type="protein sequence ID" value="CCH77270.1"/>
    <property type="molecule type" value="Genomic_DNA"/>
</dbReference>
<dbReference type="PANTHER" id="PTHR30309">
    <property type="entry name" value="INNER MEMBRANE PROTEIN YGIH"/>
    <property type="match status" value="1"/>
</dbReference>